<evidence type="ECO:0000313" key="2">
    <source>
        <dbReference type="Proteomes" id="UP000621386"/>
    </source>
</evidence>
<dbReference type="RefSeq" id="WP_201827684.1">
    <property type="nucleotide sequence ID" value="NZ_JAERRH010000043.1"/>
</dbReference>
<organism evidence="1 2">
    <name type="scientific">Streptomyces musisoli</name>
    <dbReference type="NCBI Taxonomy" id="2802280"/>
    <lineage>
        <taxon>Bacteria</taxon>
        <taxon>Bacillati</taxon>
        <taxon>Actinomycetota</taxon>
        <taxon>Actinomycetes</taxon>
        <taxon>Kitasatosporales</taxon>
        <taxon>Streptomycetaceae</taxon>
        <taxon>Streptomyces</taxon>
    </lineage>
</organism>
<sequence length="49" mass="5369">MIATCVLAVDEDGPRFAARRGFVEVERYVPAGERDERVGLRLSPGGRGH</sequence>
<name>A0ABS1PDR8_9ACTN</name>
<proteinExistence type="predicted"/>
<reference evidence="1 2" key="1">
    <citation type="submission" date="2021-01" db="EMBL/GenBank/DDBJ databases">
        <title>WGS of actinomycetes isolated from Thailand.</title>
        <authorList>
            <person name="Thawai C."/>
        </authorList>
    </citation>
    <scope>NUCLEOTIDE SEQUENCE [LARGE SCALE GENOMIC DNA]</scope>
    <source>
        <strain evidence="1 2">CH5-8</strain>
    </source>
</reference>
<keyword evidence="2" id="KW-1185">Reference proteome</keyword>
<accession>A0ABS1PDR8</accession>
<gene>
    <name evidence="1" type="ORF">JK361_39295</name>
</gene>
<evidence type="ECO:0000313" key="1">
    <source>
        <dbReference type="EMBL" id="MBL1110523.1"/>
    </source>
</evidence>
<protein>
    <submittedName>
        <fullName evidence="1">Uncharacterized protein</fullName>
    </submittedName>
</protein>
<dbReference type="EMBL" id="JAERRH010000043">
    <property type="protein sequence ID" value="MBL1110523.1"/>
    <property type="molecule type" value="Genomic_DNA"/>
</dbReference>
<dbReference type="Proteomes" id="UP000621386">
    <property type="component" value="Unassembled WGS sequence"/>
</dbReference>
<comment type="caution">
    <text evidence="1">The sequence shown here is derived from an EMBL/GenBank/DDBJ whole genome shotgun (WGS) entry which is preliminary data.</text>
</comment>